<proteinExistence type="predicted"/>
<evidence type="ECO:0000313" key="3">
    <source>
        <dbReference type="EMBL" id="CAL6115534.1"/>
    </source>
</evidence>
<protein>
    <submittedName>
        <fullName evidence="3">Hypothetical_protein</fullName>
    </submittedName>
</protein>
<comment type="caution">
    <text evidence="2">The sequence shown here is derived from an EMBL/GenBank/DDBJ whole genome shotgun (WGS) entry which is preliminary data.</text>
</comment>
<dbReference type="AlphaFoldDB" id="A0AA86NX31"/>
<gene>
    <name evidence="2" type="ORF">HINF_LOCUS15882</name>
    <name evidence="3" type="ORF">HINF_LOCUS78668</name>
</gene>
<name>A0AA86NX31_9EUKA</name>
<dbReference type="EMBL" id="CATOUU010000388">
    <property type="protein sequence ID" value="CAI9928237.1"/>
    <property type="molecule type" value="Genomic_DNA"/>
</dbReference>
<reference evidence="3 4" key="2">
    <citation type="submission" date="2024-07" db="EMBL/GenBank/DDBJ databases">
        <authorList>
            <person name="Akdeniz Z."/>
        </authorList>
    </citation>
    <scope>NUCLEOTIDE SEQUENCE [LARGE SCALE GENOMIC DNA]</scope>
</reference>
<sequence>MQIGRLISNASFQLTAVPILKALRFQYTGANDNNYPNQISKMIENLNELEAAEFWTVMSQIHQQSAADLRVRFLNVLQPSHHDDSTSSQTSSKFKERAKRTTAKVTGASRQLKAALVKVCSELNSSITEAVSDKELCRFVNEVVEKDVSQQFWNRVATFFPEKSKKQLYDFYRNSFQKAIYDADMSVDDKLLLEALNLQKPVVKPAVLAQEFIEKTGKNLLKHNVVMQVVNLRRAQQHQRSTRKIKLE</sequence>
<organism evidence="2">
    <name type="scientific">Hexamita inflata</name>
    <dbReference type="NCBI Taxonomy" id="28002"/>
    <lineage>
        <taxon>Eukaryota</taxon>
        <taxon>Metamonada</taxon>
        <taxon>Diplomonadida</taxon>
        <taxon>Hexamitidae</taxon>
        <taxon>Hexamitinae</taxon>
        <taxon>Hexamita</taxon>
    </lineage>
</organism>
<evidence type="ECO:0000313" key="4">
    <source>
        <dbReference type="Proteomes" id="UP001642409"/>
    </source>
</evidence>
<accession>A0AA86NX31</accession>
<dbReference type="EMBL" id="CAXDID020000888">
    <property type="protein sequence ID" value="CAL6115534.1"/>
    <property type="molecule type" value="Genomic_DNA"/>
</dbReference>
<evidence type="ECO:0000256" key="1">
    <source>
        <dbReference type="SAM" id="MobiDB-lite"/>
    </source>
</evidence>
<dbReference type="Proteomes" id="UP001642409">
    <property type="component" value="Unassembled WGS sequence"/>
</dbReference>
<evidence type="ECO:0000313" key="2">
    <source>
        <dbReference type="EMBL" id="CAI9928237.1"/>
    </source>
</evidence>
<keyword evidence="4" id="KW-1185">Reference proteome</keyword>
<feature type="region of interest" description="Disordered" evidence="1">
    <location>
        <begin position="80"/>
        <end position="100"/>
    </location>
</feature>
<reference evidence="2" key="1">
    <citation type="submission" date="2023-06" db="EMBL/GenBank/DDBJ databases">
        <authorList>
            <person name="Kurt Z."/>
        </authorList>
    </citation>
    <scope>NUCLEOTIDE SEQUENCE</scope>
</reference>